<accession>B5YIJ2</accession>
<dbReference type="KEGG" id="tye:THEYE_A0303"/>
<keyword evidence="3" id="KW-1185">Reference proteome</keyword>
<dbReference type="HOGENOM" id="CLU_2332745_0_0_0"/>
<dbReference type="PATRIC" id="fig|289376.4.peg.298"/>
<dbReference type="EnsemblBacteria" id="ACI20537">
    <property type="protein sequence ID" value="ACI20537"/>
    <property type="gene ID" value="THEYE_A0303"/>
</dbReference>
<evidence type="ECO:0000313" key="2">
    <source>
        <dbReference type="EMBL" id="ACI20537.1"/>
    </source>
</evidence>
<dbReference type="STRING" id="289376.THEYE_A0303"/>
<keyword evidence="1" id="KW-0732">Signal</keyword>
<gene>
    <name evidence="2" type="ordered locus">THEYE_A0303</name>
</gene>
<organism evidence="2 3">
    <name type="scientific">Thermodesulfovibrio yellowstonii (strain ATCC 51303 / DSM 11347 / YP87)</name>
    <dbReference type="NCBI Taxonomy" id="289376"/>
    <lineage>
        <taxon>Bacteria</taxon>
        <taxon>Pseudomonadati</taxon>
        <taxon>Nitrospirota</taxon>
        <taxon>Thermodesulfovibrionia</taxon>
        <taxon>Thermodesulfovibrionales</taxon>
        <taxon>Thermodesulfovibrionaceae</taxon>
        <taxon>Thermodesulfovibrio</taxon>
    </lineage>
</organism>
<reference evidence="3" key="1">
    <citation type="submission" date="2008-08" db="EMBL/GenBank/DDBJ databases">
        <title>The complete genome sequence of Thermodesulfovibrio yellowstonii strain ATCC 51303 / DSM 11347 / YP87.</title>
        <authorList>
            <person name="Dodson R.J."/>
            <person name="Durkin A.S."/>
            <person name="Wu M."/>
            <person name="Eisen J."/>
            <person name="Sutton G."/>
        </authorList>
    </citation>
    <scope>NUCLEOTIDE SEQUENCE [LARGE SCALE GENOMIC DNA]</scope>
    <source>
        <strain evidence="3">ATCC 51303 / DSM 11347 / YP87</strain>
    </source>
</reference>
<dbReference type="AlphaFoldDB" id="B5YIJ2"/>
<reference evidence="2 3" key="2">
    <citation type="journal article" date="2015" name="Genome Announc.">
        <title>Genome Sequence of the Sulfate-Reducing Thermophilic Bacterium Thermodesulfovibrio yellowstonii Strain DSM 11347T (Phylum Nitrospirae).</title>
        <authorList>
            <person name="Bhatnagar S."/>
            <person name="Badger J.H."/>
            <person name="Madupu R."/>
            <person name="Khouri H.M."/>
            <person name="O'Connor E.M."/>
            <person name="Robb F.T."/>
            <person name="Ward N.L."/>
            <person name="Eisen J.A."/>
        </authorList>
    </citation>
    <scope>NUCLEOTIDE SEQUENCE [LARGE SCALE GENOMIC DNA]</scope>
    <source>
        <strain evidence="3">ATCC 51303 / DSM 11347 / YP87</strain>
    </source>
</reference>
<feature type="signal peptide" evidence="1">
    <location>
        <begin position="1"/>
        <end position="20"/>
    </location>
</feature>
<evidence type="ECO:0000313" key="3">
    <source>
        <dbReference type="Proteomes" id="UP000000718"/>
    </source>
</evidence>
<feature type="chain" id="PRO_5002838600" evidence="1">
    <location>
        <begin position="21"/>
        <end position="98"/>
    </location>
</feature>
<evidence type="ECO:0000256" key="1">
    <source>
        <dbReference type="SAM" id="SignalP"/>
    </source>
</evidence>
<name>B5YIJ2_THEYD</name>
<proteinExistence type="predicted"/>
<protein>
    <submittedName>
        <fullName evidence="2">Uncharacterized protein</fullName>
    </submittedName>
</protein>
<sequence length="98" mass="10690">MRTVAIVLVLVVGLAGVVFAEPPAEKNAVEYVCTVCYNSLQKTPCETLISDTLEGVQQMIISTAEEKQGVDRVIVECSFPQCTKKGYTGYKAVIDMKK</sequence>
<dbReference type="EMBL" id="CP001147">
    <property type="protein sequence ID" value="ACI20537.1"/>
    <property type="molecule type" value="Genomic_DNA"/>
</dbReference>
<dbReference type="RefSeq" id="WP_012545273.1">
    <property type="nucleotide sequence ID" value="NC_011296.1"/>
</dbReference>
<dbReference type="InParanoid" id="B5YIJ2"/>
<dbReference type="Proteomes" id="UP000000718">
    <property type="component" value="Chromosome"/>
</dbReference>